<sequence length="136" mass="14739">MLMSDPQRALITVMMLVAACDDELSDAELHTITANVRYLPVFTGFDPERLPGIAQDFARAVETDEDLETMIDGIGRALPAKLHETAYALAVEVAAADHHPSQEALRLLEIIGERLNVDPLAAAAIERGARARHALA</sequence>
<keyword evidence="3" id="KW-1185">Reference proteome</keyword>
<name>A0A8S8XEC9_9PROT</name>
<proteinExistence type="predicted"/>
<dbReference type="Gene3D" id="1.10.3680.10">
    <property type="entry name" value="TerB-like"/>
    <property type="match status" value="1"/>
</dbReference>
<dbReference type="Pfam" id="PF05099">
    <property type="entry name" value="TerB"/>
    <property type="match status" value="1"/>
</dbReference>
<gene>
    <name evidence="2" type="ORF">TMPK1_32010</name>
</gene>
<dbReference type="InterPro" id="IPR007791">
    <property type="entry name" value="DjlA_N"/>
</dbReference>
<comment type="caution">
    <text evidence="2">The sequence shown here is derived from an EMBL/GenBank/DDBJ whole genome shotgun (WGS) entry which is preliminary data.</text>
</comment>
<dbReference type="EMBL" id="BOPV01000001">
    <property type="protein sequence ID" value="GIL40964.1"/>
    <property type="molecule type" value="Genomic_DNA"/>
</dbReference>
<dbReference type="Proteomes" id="UP000681075">
    <property type="component" value="Unassembled WGS sequence"/>
</dbReference>
<reference evidence="2" key="1">
    <citation type="submission" date="2021-02" db="EMBL/GenBank/DDBJ databases">
        <title>Genome sequence of Rhodospirillales sp. strain TMPK1 isolated from soil.</title>
        <authorList>
            <person name="Nakai R."/>
            <person name="Kusada H."/>
            <person name="Tamaki H."/>
        </authorList>
    </citation>
    <scope>NUCLEOTIDE SEQUENCE</scope>
    <source>
        <strain evidence="2">TMPK1</strain>
    </source>
</reference>
<dbReference type="CDD" id="cd07176">
    <property type="entry name" value="terB"/>
    <property type="match status" value="1"/>
</dbReference>
<organism evidence="2 3">
    <name type="scientific">Roseiterribacter gracilis</name>
    <dbReference type="NCBI Taxonomy" id="2812848"/>
    <lineage>
        <taxon>Bacteria</taxon>
        <taxon>Pseudomonadati</taxon>
        <taxon>Pseudomonadota</taxon>
        <taxon>Alphaproteobacteria</taxon>
        <taxon>Rhodospirillales</taxon>
        <taxon>Roseiterribacteraceae</taxon>
        <taxon>Roseiterribacter</taxon>
    </lineage>
</organism>
<dbReference type="AlphaFoldDB" id="A0A8S8XEC9"/>
<evidence type="ECO:0000259" key="1">
    <source>
        <dbReference type="Pfam" id="PF05099"/>
    </source>
</evidence>
<feature type="domain" description="Co-chaperone DjlA N-terminal" evidence="1">
    <location>
        <begin position="8"/>
        <end position="124"/>
    </location>
</feature>
<accession>A0A8S8XEC9</accession>
<evidence type="ECO:0000313" key="2">
    <source>
        <dbReference type="EMBL" id="GIL40964.1"/>
    </source>
</evidence>
<dbReference type="SUPFAM" id="SSF158682">
    <property type="entry name" value="TerB-like"/>
    <property type="match status" value="1"/>
</dbReference>
<dbReference type="InterPro" id="IPR029024">
    <property type="entry name" value="TerB-like"/>
</dbReference>
<protein>
    <submittedName>
        <fullName evidence="2">Tellurite resistance protein</fullName>
    </submittedName>
</protein>
<dbReference type="RefSeq" id="WP_420244245.1">
    <property type="nucleotide sequence ID" value="NZ_BOPV01000001.1"/>
</dbReference>
<evidence type="ECO:0000313" key="3">
    <source>
        <dbReference type="Proteomes" id="UP000681075"/>
    </source>
</evidence>